<accession>A0A8H8D3C6</accession>
<comment type="caution">
    <text evidence="1">The sequence shown here is derived from an EMBL/GenBank/DDBJ whole genome shotgun (WGS) entry which is preliminary data.</text>
</comment>
<dbReference type="VEuPathDB" id="FungiDB:I7I52_09897"/>
<dbReference type="AlphaFoldDB" id="A0A8H8D3C6"/>
<protein>
    <submittedName>
        <fullName evidence="1">Uncharacterized protein</fullName>
    </submittedName>
</protein>
<dbReference type="EMBL" id="JAEVHI010000002">
    <property type="protein sequence ID" value="KAG5299539.1"/>
    <property type="molecule type" value="Genomic_DNA"/>
</dbReference>
<name>A0A8H8D3C6_AJECA</name>
<reference evidence="1 2" key="1">
    <citation type="submission" date="2021-01" db="EMBL/GenBank/DDBJ databases">
        <title>Chromosome-level genome assembly of a human fungal pathogen reveals clustering of transcriptionally co-regulated genes.</title>
        <authorList>
            <person name="Voorhies M."/>
            <person name="Cohen S."/>
            <person name="Shea T.P."/>
            <person name="Petrus S."/>
            <person name="Munoz J.F."/>
            <person name="Poplawski S."/>
            <person name="Goldman W.E."/>
            <person name="Michael T."/>
            <person name="Cuomo C.A."/>
            <person name="Sil A."/>
            <person name="Beyhan S."/>
        </authorList>
    </citation>
    <scope>NUCLEOTIDE SEQUENCE [LARGE SCALE GENOMIC DNA]</scope>
    <source>
        <strain evidence="1 2">G184AR</strain>
    </source>
</reference>
<gene>
    <name evidence="1" type="ORF">I7I52_09897</name>
</gene>
<proteinExistence type="predicted"/>
<sequence length="72" mass="8131">MKRENKQTNLKKSQILLPKLAARTLRTSRTSHLPPKLLTLLPPQSAPFLHRPTDPLAHFVKALLRVQGAECL</sequence>
<evidence type="ECO:0000313" key="2">
    <source>
        <dbReference type="Proteomes" id="UP000670092"/>
    </source>
</evidence>
<dbReference type="Proteomes" id="UP000670092">
    <property type="component" value="Unassembled WGS sequence"/>
</dbReference>
<evidence type="ECO:0000313" key="1">
    <source>
        <dbReference type="EMBL" id="KAG5299539.1"/>
    </source>
</evidence>
<organism evidence="1 2">
    <name type="scientific">Ajellomyces capsulatus</name>
    <name type="common">Darling's disease fungus</name>
    <name type="synonym">Histoplasma capsulatum</name>
    <dbReference type="NCBI Taxonomy" id="5037"/>
    <lineage>
        <taxon>Eukaryota</taxon>
        <taxon>Fungi</taxon>
        <taxon>Dikarya</taxon>
        <taxon>Ascomycota</taxon>
        <taxon>Pezizomycotina</taxon>
        <taxon>Eurotiomycetes</taxon>
        <taxon>Eurotiomycetidae</taxon>
        <taxon>Onygenales</taxon>
        <taxon>Ajellomycetaceae</taxon>
        <taxon>Histoplasma</taxon>
    </lineage>
</organism>